<dbReference type="AlphaFoldDB" id="A0A2J6RGG2"/>
<feature type="compositionally biased region" description="Polar residues" evidence="1">
    <location>
        <begin position="41"/>
        <end position="64"/>
    </location>
</feature>
<evidence type="ECO:0000256" key="1">
    <source>
        <dbReference type="SAM" id="MobiDB-lite"/>
    </source>
</evidence>
<gene>
    <name evidence="2" type="ORF">L207DRAFT_79239</name>
</gene>
<sequence>MQRWTPFLHFNVHTSVFCILPFLFSCLLFTHSPPLHTLHTLRSSSPPGCAHSTQHTAHCTQQRISSSSSPGPPGRHPEPRLQSTGCNEQQQAQRLPPTSHSLVARHLHAQHCIRTSPQTSNLLCVLSRRIRAHPRCLALICPRGDASSFPSCEGESLYQLREPPHSPRCFFTSSLGYPADEPVSCSLLLLRLQDIARHLLLLLPSQLPPR</sequence>
<proteinExistence type="predicted"/>
<protein>
    <submittedName>
        <fullName evidence="2">Uncharacterized protein</fullName>
    </submittedName>
</protein>
<reference evidence="2 3" key="1">
    <citation type="submission" date="2016-04" db="EMBL/GenBank/DDBJ databases">
        <title>A degradative enzymes factory behind the ericoid mycorrhizal symbiosis.</title>
        <authorList>
            <consortium name="DOE Joint Genome Institute"/>
            <person name="Martino E."/>
            <person name="Morin E."/>
            <person name="Grelet G."/>
            <person name="Kuo A."/>
            <person name="Kohler A."/>
            <person name="Daghino S."/>
            <person name="Barry K."/>
            <person name="Choi C."/>
            <person name="Cichocki N."/>
            <person name="Clum A."/>
            <person name="Copeland A."/>
            <person name="Hainaut M."/>
            <person name="Haridas S."/>
            <person name="Labutti K."/>
            <person name="Lindquist E."/>
            <person name="Lipzen A."/>
            <person name="Khouja H.-R."/>
            <person name="Murat C."/>
            <person name="Ohm R."/>
            <person name="Olson A."/>
            <person name="Spatafora J."/>
            <person name="Veneault-Fourrey C."/>
            <person name="Henrissat B."/>
            <person name="Grigoriev I."/>
            <person name="Martin F."/>
            <person name="Perotto S."/>
        </authorList>
    </citation>
    <scope>NUCLEOTIDE SEQUENCE [LARGE SCALE GENOMIC DNA]</scope>
    <source>
        <strain evidence="2 3">F</strain>
    </source>
</reference>
<organism evidence="2 3">
    <name type="scientific">Hyaloscypha variabilis (strain UAMH 11265 / GT02V1 / F)</name>
    <name type="common">Meliniomyces variabilis</name>
    <dbReference type="NCBI Taxonomy" id="1149755"/>
    <lineage>
        <taxon>Eukaryota</taxon>
        <taxon>Fungi</taxon>
        <taxon>Dikarya</taxon>
        <taxon>Ascomycota</taxon>
        <taxon>Pezizomycotina</taxon>
        <taxon>Leotiomycetes</taxon>
        <taxon>Helotiales</taxon>
        <taxon>Hyaloscyphaceae</taxon>
        <taxon>Hyaloscypha</taxon>
        <taxon>Hyaloscypha variabilis</taxon>
    </lineage>
</organism>
<feature type="compositionally biased region" description="Polar residues" evidence="1">
    <location>
        <begin position="81"/>
        <end position="97"/>
    </location>
</feature>
<dbReference type="PROSITE" id="PS51257">
    <property type="entry name" value="PROKAR_LIPOPROTEIN"/>
    <property type="match status" value="1"/>
</dbReference>
<dbReference type="Proteomes" id="UP000235786">
    <property type="component" value="Unassembled WGS sequence"/>
</dbReference>
<accession>A0A2J6RGG2</accession>
<evidence type="ECO:0000313" key="2">
    <source>
        <dbReference type="EMBL" id="PMD37611.1"/>
    </source>
</evidence>
<keyword evidence="3" id="KW-1185">Reference proteome</keyword>
<evidence type="ECO:0000313" key="3">
    <source>
        <dbReference type="Proteomes" id="UP000235786"/>
    </source>
</evidence>
<dbReference type="EMBL" id="KZ613949">
    <property type="protein sequence ID" value="PMD37611.1"/>
    <property type="molecule type" value="Genomic_DNA"/>
</dbReference>
<feature type="region of interest" description="Disordered" evidence="1">
    <location>
        <begin position="41"/>
        <end position="97"/>
    </location>
</feature>
<name>A0A2J6RGG2_HYAVF</name>